<reference evidence="1 2" key="1">
    <citation type="submission" date="2018-06" db="EMBL/GenBank/DDBJ databases">
        <title>Genome sequencing of Oceanotoga sp. sy52.</title>
        <authorList>
            <person name="Mori K."/>
        </authorList>
    </citation>
    <scope>NUCLEOTIDE SEQUENCE [LARGE SCALE GENOMIC DNA]</scope>
    <source>
        <strain evidence="2">sy52</strain>
    </source>
</reference>
<accession>A0A7G1G4E2</accession>
<dbReference type="KEGG" id="ocy:OSSY52_13720"/>
<gene>
    <name evidence="1" type="ORF">OSSY52_13720</name>
</gene>
<dbReference type="EMBL" id="AP018712">
    <property type="protein sequence ID" value="BBE31231.1"/>
    <property type="molecule type" value="Genomic_DNA"/>
</dbReference>
<evidence type="ECO:0000313" key="2">
    <source>
        <dbReference type="Proteomes" id="UP000516361"/>
    </source>
</evidence>
<dbReference type="AlphaFoldDB" id="A0A7G1G4E2"/>
<dbReference type="Proteomes" id="UP000516361">
    <property type="component" value="Chromosome"/>
</dbReference>
<organism evidence="1 2">
    <name type="scientific">Tepiditoga spiralis</name>
    <dbReference type="NCBI Taxonomy" id="2108365"/>
    <lineage>
        <taxon>Bacteria</taxon>
        <taxon>Thermotogati</taxon>
        <taxon>Thermotogota</taxon>
        <taxon>Thermotogae</taxon>
        <taxon>Petrotogales</taxon>
        <taxon>Petrotogaceae</taxon>
        <taxon>Tepiditoga</taxon>
    </lineage>
</organism>
<protein>
    <recommendedName>
        <fullName evidence="3">HTH hxlR-type domain-containing protein</fullName>
    </recommendedName>
</protein>
<dbReference type="RefSeq" id="WP_190613644.1">
    <property type="nucleotide sequence ID" value="NZ_AP018712.1"/>
</dbReference>
<dbReference type="InterPro" id="IPR036388">
    <property type="entry name" value="WH-like_DNA-bd_sf"/>
</dbReference>
<dbReference type="InterPro" id="IPR036390">
    <property type="entry name" value="WH_DNA-bd_sf"/>
</dbReference>
<keyword evidence="2" id="KW-1185">Reference proteome</keyword>
<name>A0A7G1G4E2_9BACT</name>
<proteinExistence type="predicted"/>
<evidence type="ECO:0008006" key="3">
    <source>
        <dbReference type="Google" id="ProtNLM"/>
    </source>
</evidence>
<evidence type="ECO:0000313" key="1">
    <source>
        <dbReference type="EMBL" id="BBE31231.1"/>
    </source>
</evidence>
<dbReference type="Gene3D" id="1.10.10.10">
    <property type="entry name" value="Winged helix-like DNA-binding domain superfamily/Winged helix DNA-binding domain"/>
    <property type="match status" value="1"/>
</dbReference>
<dbReference type="SUPFAM" id="SSF46785">
    <property type="entry name" value="Winged helix' DNA-binding domain"/>
    <property type="match status" value="1"/>
</dbReference>
<sequence>MYEITFGSELKIKILRILSKKGKVRFSEIKNSLKSGAGSTKASLDSLIKNNVVTAIEEGPRKKYFIISDYYKNILKELFDFEEKIENQKLKKDMLKNFFNIEE</sequence>
<dbReference type="InParanoid" id="A0A7G1G4E2"/>